<dbReference type="AlphaFoldDB" id="A0A9D2WQ46"/>
<gene>
    <name evidence="1" type="ORF">SPSYN_01174</name>
</gene>
<proteinExistence type="predicted"/>
<evidence type="ECO:0000313" key="2">
    <source>
        <dbReference type="Proteomes" id="UP000798488"/>
    </source>
</evidence>
<name>A0A9D2WQ46_9FIRM</name>
<evidence type="ECO:0008006" key="3">
    <source>
        <dbReference type="Google" id="ProtNLM"/>
    </source>
</evidence>
<dbReference type="EMBL" id="LSRS01000003">
    <property type="protein sequence ID" value="KAF1085038.1"/>
    <property type="molecule type" value="Genomic_DNA"/>
</dbReference>
<dbReference type="RefSeq" id="WP_161821561.1">
    <property type="nucleotide sequence ID" value="NZ_LSRS01000003.1"/>
</dbReference>
<accession>A0A9D2WQ46</accession>
<protein>
    <recommendedName>
        <fullName evidence="3">PD-(D/E)XK nuclease superfamily protein</fullName>
    </recommendedName>
</protein>
<keyword evidence="2" id="KW-1185">Reference proteome</keyword>
<reference evidence="1" key="1">
    <citation type="submission" date="2016-02" db="EMBL/GenBank/DDBJ databases">
        <title>Draft Genome Sequence of Sporotomaculum syntrophicum Strain FB, a Syntrophic Benzoate Degrader.</title>
        <authorList>
            <person name="Nobu M.K."/>
            <person name="Narihiro T."/>
            <person name="Qiu Y.-L."/>
            <person name="Ohashi A."/>
            <person name="Liu W.-T."/>
            <person name="Yuji S."/>
        </authorList>
    </citation>
    <scope>NUCLEOTIDE SEQUENCE</scope>
    <source>
        <strain evidence="1">FB</strain>
    </source>
</reference>
<dbReference type="InterPro" id="IPR029470">
    <property type="entry name" value="PDDEXK_4"/>
</dbReference>
<sequence>MVWNPLKLENIFHSEISSSLLLTDLLDTNDNCIKFLSYVHSQNPNFFCPAGYNKELLKREHFIKDKGSIDIFIQLKSSTGEDVAILIEVKVHDYQSSTRDQIKTYMEAARAQTQSNSVYLIYLTQFTERDITPDFITPGTVVEFNSARKQYGSSICHLSWVDFYRFLQGIDLNKLDPTLKLLLEMHEAWIKDKCDKDLENNMQPSGEPRLLDNLFPKTPSKLKELLSLGYVQKNKTGDVLKIPLTKLDADQLVWLMNVIKDYTDGPDVDKTQIYNTNPETIKAAKAFLKEVAVSDNGWPLLSFYAELFHYINVTKHIDFYSSGNTGFSIKLATKDFKNLSFCTLWRSNREVVFKLTR</sequence>
<comment type="caution">
    <text evidence="1">The sequence shown here is derived from an EMBL/GenBank/DDBJ whole genome shotgun (WGS) entry which is preliminary data.</text>
</comment>
<dbReference type="OrthoDB" id="9830666at2"/>
<dbReference type="Pfam" id="PF14281">
    <property type="entry name" value="PDDEXK_4"/>
    <property type="match status" value="1"/>
</dbReference>
<organism evidence="1 2">
    <name type="scientific">Sporotomaculum syntrophicum</name>
    <dbReference type="NCBI Taxonomy" id="182264"/>
    <lineage>
        <taxon>Bacteria</taxon>
        <taxon>Bacillati</taxon>
        <taxon>Bacillota</taxon>
        <taxon>Clostridia</taxon>
        <taxon>Eubacteriales</taxon>
        <taxon>Desulfallaceae</taxon>
        <taxon>Sporotomaculum</taxon>
    </lineage>
</organism>
<evidence type="ECO:0000313" key="1">
    <source>
        <dbReference type="EMBL" id="KAF1085038.1"/>
    </source>
</evidence>
<dbReference type="Proteomes" id="UP000798488">
    <property type="component" value="Unassembled WGS sequence"/>
</dbReference>